<dbReference type="Gene3D" id="3.40.1830.10">
    <property type="entry name" value="Thermophilic metalloprotease (M29)"/>
    <property type="match status" value="1"/>
</dbReference>
<comment type="cofactor">
    <cofactor evidence="2">
        <name>Mg(2+)</name>
        <dbReference type="ChEBI" id="CHEBI:18420"/>
    </cofactor>
</comment>
<dbReference type="InterPro" id="IPR035097">
    <property type="entry name" value="M29_N-terminal"/>
</dbReference>
<organism evidence="10 11">
    <name type="scientific">Candidatus Thalassospirochaeta sargassi</name>
    <dbReference type="NCBI Taxonomy" id="3119039"/>
    <lineage>
        <taxon>Bacteria</taxon>
        <taxon>Pseudomonadati</taxon>
        <taxon>Spirochaetota</taxon>
        <taxon>Spirochaetia</taxon>
        <taxon>Spirochaetales</taxon>
        <taxon>Spirochaetaceae</taxon>
        <taxon>Candidatus Thalassospirochaeta</taxon>
    </lineage>
</organism>
<dbReference type="PRINTS" id="PR00919">
    <property type="entry name" value="THERMOPTASE"/>
</dbReference>
<evidence type="ECO:0000256" key="1">
    <source>
        <dbReference type="ARBA" id="ARBA00001941"/>
    </source>
</evidence>
<keyword evidence="6" id="KW-0645">Protease</keyword>
<keyword evidence="8" id="KW-0378">Hydrolase</keyword>
<evidence type="ECO:0000256" key="2">
    <source>
        <dbReference type="ARBA" id="ARBA00001946"/>
    </source>
</evidence>
<evidence type="ECO:0000313" key="10">
    <source>
        <dbReference type="EMBL" id="MDC7226757.1"/>
    </source>
</evidence>
<dbReference type="GO" id="GO:0046872">
    <property type="term" value="F:metal ion binding"/>
    <property type="evidence" value="ECO:0007669"/>
    <property type="project" value="UniProtKB-KW"/>
</dbReference>
<comment type="cofactor">
    <cofactor evidence="1">
        <name>Co(2+)</name>
        <dbReference type="ChEBI" id="CHEBI:48828"/>
    </cofactor>
</comment>
<gene>
    <name evidence="10" type="ORF">PQJ61_08325</name>
</gene>
<dbReference type="GO" id="GO:0008237">
    <property type="term" value="F:metallopeptidase activity"/>
    <property type="evidence" value="ECO:0007669"/>
    <property type="project" value="UniProtKB-KW"/>
</dbReference>
<evidence type="ECO:0000256" key="8">
    <source>
        <dbReference type="ARBA" id="ARBA00022801"/>
    </source>
</evidence>
<dbReference type="Proteomes" id="UP001221217">
    <property type="component" value="Unassembled WGS sequence"/>
</dbReference>
<sequence length="409" mass="46037">MNNEYYDKIADLMLFCVDFREGDKLAVGVDPGCREAVKNLAYKAYEKGAAYVSLRYRDDFLNAAAIKAGKRSIEYPRYYEESLRESCEPGWKSISYMSFSEGDVYRGLPGDVSTDYFKQYQSIISYRRKRVLSDSFPWTLTFIPVSESAVKVFPELDTDEALNAYWQKVCKIMRLDLDDPVGFWRDKFETDSKRSRYLEELAPDFIEFKGPGTDFRVGVNKNARWMGGMKESATGVLFSANMPTDEIFTSPDFRKADGRVALTRPFVMHQNLGEVPENAWFEFQNGMVTDYGADKGIESLDALFARDGRARFLGEVALVDPQSPFAEGGLTYYNGLYDENAACHLALGAAYSGTLKTPGDYTDAQLLDMGMNTAAVHEDMMIGSSEVDVTALCENGKRVELIKSGKFLI</sequence>
<name>A0AAJ1MJN9_9SPIO</name>
<dbReference type="PANTHER" id="PTHR34448:SF3">
    <property type="entry name" value="AMINOPEPTIDASE AMPS"/>
    <property type="match status" value="1"/>
</dbReference>
<dbReference type="PANTHER" id="PTHR34448">
    <property type="entry name" value="AMINOPEPTIDASE"/>
    <property type="match status" value="1"/>
</dbReference>
<keyword evidence="5 10" id="KW-0031">Aminopeptidase</keyword>
<comment type="similarity">
    <text evidence="4">Belongs to the peptidase M29 family.</text>
</comment>
<dbReference type="AlphaFoldDB" id="A0AAJ1MJN9"/>
<dbReference type="InterPro" id="IPR052170">
    <property type="entry name" value="M29_Exopeptidase"/>
</dbReference>
<comment type="caution">
    <text evidence="10">The sequence shown here is derived from an EMBL/GenBank/DDBJ whole genome shotgun (WGS) entry which is preliminary data.</text>
</comment>
<dbReference type="GO" id="GO:0006508">
    <property type="term" value="P:proteolysis"/>
    <property type="evidence" value="ECO:0007669"/>
    <property type="project" value="UniProtKB-KW"/>
</dbReference>
<evidence type="ECO:0000256" key="7">
    <source>
        <dbReference type="ARBA" id="ARBA00022723"/>
    </source>
</evidence>
<evidence type="ECO:0000256" key="3">
    <source>
        <dbReference type="ARBA" id="ARBA00001947"/>
    </source>
</evidence>
<evidence type="ECO:0000256" key="4">
    <source>
        <dbReference type="ARBA" id="ARBA00008236"/>
    </source>
</evidence>
<dbReference type="InterPro" id="IPR000787">
    <property type="entry name" value="Peptidase_M29"/>
</dbReference>
<evidence type="ECO:0000313" key="11">
    <source>
        <dbReference type="Proteomes" id="UP001221217"/>
    </source>
</evidence>
<proteinExistence type="inferred from homology"/>
<dbReference type="SUPFAM" id="SSF144052">
    <property type="entry name" value="Thermophilic metalloprotease-like"/>
    <property type="match status" value="1"/>
</dbReference>
<comment type="cofactor">
    <cofactor evidence="3">
        <name>Zn(2+)</name>
        <dbReference type="ChEBI" id="CHEBI:29105"/>
    </cofactor>
</comment>
<keyword evidence="9" id="KW-0482">Metalloprotease</keyword>
<evidence type="ECO:0000256" key="5">
    <source>
        <dbReference type="ARBA" id="ARBA00022438"/>
    </source>
</evidence>
<evidence type="ECO:0000256" key="6">
    <source>
        <dbReference type="ARBA" id="ARBA00022670"/>
    </source>
</evidence>
<reference evidence="10 11" key="1">
    <citation type="submission" date="2022-12" db="EMBL/GenBank/DDBJ databases">
        <title>Metagenome assembled genome from gulf of manar.</title>
        <authorList>
            <person name="Kohli P."/>
            <person name="Pk S."/>
            <person name="Venkata Ramana C."/>
            <person name="Sasikala C."/>
        </authorList>
    </citation>
    <scope>NUCLEOTIDE SEQUENCE [LARGE SCALE GENOMIC DNA]</scope>
    <source>
        <strain evidence="10">JB008</strain>
    </source>
</reference>
<dbReference type="Pfam" id="PF02073">
    <property type="entry name" value="Peptidase_M29"/>
    <property type="match status" value="1"/>
</dbReference>
<protein>
    <submittedName>
        <fullName evidence="10">Aminopeptidase</fullName>
    </submittedName>
</protein>
<dbReference type="EMBL" id="JAQQAL010000017">
    <property type="protein sequence ID" value="MDC7226757.1"/>
    <property type="molecule type" value="Genomic_DNA"/>
</dbReference>
<keyword evidence="7" id="KW-0479">Metal-binding</keyword>
<accession>A0AAJ1MJN9</accession>
<dbReference type="GO" id="GO:0004177">
    <property type="term" value="F:aminopeptidase activity"/>
    <property type="evidence" value="ECO:0007669"/>
    <property type="project" value="UniProtKB-KW"/>
</dbReference>
<evidence type="ECO:0000256" key="9">
    <source>
        <dbReference type="ARBA" id="ARBA00023049"/>
    </source>
</evidence>